<keyword evidence="3" id="KW-1185">Reference proteome</keyword>
<comment type="caution">
    <text evidence="2">The sequence shown here is derived from an EMBL/GenBank/DDBJ whole genome shotgun (WGS) entry which is preliminary data.</text>
</comment>
<name>A0ABW0F546_9HYPH</name>
<evidence type="ECO:0000259" key="1">
    <source>
        <dbReference type="Pfam" id="PF00561"/>
    </source>
</evidence>
<dbReference type="Proteomes" id="UP001595976">
    <property type="component" value="Unassembled WGS sequence"/>
</dbReference>
<proteinExistence type="predicted"/>
<evidence type="ECO:0000313" key="2">
    <source>
        <dbReference type="EMBL" id="MFC5293550.1"/>
    </source>
</evidence>
<dbReference type="PANTHER" id="PTHR43433">
    <property type="entry name" value="HYDROLASE, ALPHA/BETA FOLD FAMILY PROTEIN"/>
    <property type="match status" value="1"/>
</dbReference>
<dbReference type="InterPro" id="IPR029058">
    <property type="entry name" value="AB_hydrolase_fold"/>
</dbReference>
<dbReference type="Gene3D" id="3.40.50.1820">
    <property type="entry name" value="alpha/beta hydrolase"/>
    <property type="match status" value="1"/>
</dbReference>
<reference evidence="3" key="1">
    <citation type="journal article" date="2019" name="Int. J. Syst. Evol. Microbiol.">
        <title>The Global Catalogue of Microorganisms (GCM) 10K type strain sequencing project: providing services to taxonomists for standard genome sequencing and annotation.</title>
        <authorList>
            <consortium name="The Broad Institute Genomics Platform"/>
            <consortium name="The Broad Institute Genome Sequencing Center for Infectious Disease"/>
            <person name="Wu L."/>
            <person name="Ma J."/>
        </authorList>
    </citation>
    <scope>NUCLEOTIDE SEQUENCE [LARGE SCALE GENOMIC DNA]</scope>
    <source>
        <strain evidence="3">CGMCC 1.15643</strain>
    </source>
</reference>
<organism evidence="2 3">
    <name type="scientific">Bosea minatitlanensis</name>
    <dbReference type="NCBI Taxonomy" id="128782"/>
    <lineage>
        <taxon>Bacteria</taxon>
        <taxon>Pseudomonadati</taxon>
        <taxon>Pseudomonadota</taxon>
        <taxon>Alphaproteobacteria</taxon>
        <taxon>Hyphomicrobiales</taxon>
        <taxon>Boseaceae</taxon>
        <taxon>Bosea</taxon>
    </lineage>
</organism>
<dbReference type="PANTHER" id="PTHR43433:SF5">
    <property type="entry name" value="AB HYDROLASE-1 DOMAIN-CONTAINING PROTEIN"/>
    <property type="match status" value="1"/>
</dbReference>
<feature type="domain" description="AB hydrolase-1" evidence="1">
    <location>
        <begin position="41"/>
        <end position="251"/>
    </location>
</feature>
<dbReference type="InterPro" id="IPR000073">
    <property type="entry name" value="AB_hydrolase_1"/>
</dbReference>
<dbReference type="InterPro" id="IPR050471">
    <property type="entry name" value="AB_hydrolase"/>
</dbReference>
<accession>A0ABW0F546</accession>
<sequence>MTADQIVEQRGLAFRCRVDGPASADAPWLAFSNSLMTDLTLWDDQVAALSDRYRILRYDQRGHGLSSVPPGPCDFEALAQDLAGLFDAFGIARAVVVGVSLGGITALRFAGRHPSRVTALMACDCTVKAMPGAGAAWDERIGLARAGGMTALAGPTIERWFRPHHTDTAAARRVRRMVETTPFDGFVRAAEALRAFDFTSDLAGLSCPAAMLAGAGDGALPGVMQQMAEAAPGATYVEIPDAGHLPNAENPAAFNRELAAFLERTGP</sequence>
<dbReference type="RefSeq" id="WP_158448173.1">
    <property type="nucleotide sequence ID" value="NZ_JAOAOS010000013.1"/>
</dbReference>
<keyword evidence="2" id="KW-0378">Hydrolase</keyword>
<dbReference type="EMBL" id="JBHSLI010000004">
    <property type="protein sequence ID" value="MFC5293550.1"/>
    <property type="molecule type" value="Genomic_DNA"/>
</dbReference>
<gene>
    <name evidence="2" type="ORF">ACFPK2_11175</name>
</gene>
<dbReference type="SUPFAM" id="SSF53474">
    <property type="entry name" value="alpha/beta-Hydrolases"/>
    <property type="match status" value="1"/>
</dbReference>
<dbReference type="PRINTS" id="PR00111">
    <property type="entry name" value="ABHYDROLASE"/>
</dbReference>
<dbReference type="Pfam" id="PF00561">
    <property type="entry name" value="Abhydrolase_1"/>
    <property type="match status" value="1"/>
</dbReference>
<protein>
    <submittedName>
        <fullName evidence="2">Alpha/beta fold hydrolase</fullName>
    </submittedName>
</protein>
<evidence type="ECO:0000313" key="3">
    <source>
        <dbReference type="Proteomes" id="UP001595976"/>
    </source>
</evidence>
<dbReference type="GO" id="GO:0016787">
    <property type="term" value="F:hydrolase activity"/>
    <property type="evidence" value="ECO:0007669"/>
    <property type="project" value="UniProtKB-KW"/>
</dbReference>